<organism evidence="2 3">
    <name type="scientific">Schaalia hyovaginalis</name>
    <dbReference type="NCBI Taxonomy" id="29316"/>
    <lineage>
        <taxon>Bacteria</taxon>
        <taxon>Bacillati</taxon>
        <taxon>Actinomycetota</taxon>
        <taxon>Actinomycetes</taxon>
        <taxon>Actinomycetales</taxon>
        <taxon>Actinomycetaceae</taxon>
        <taxon>Schaalia</taxon>
    </lineage>
</organism>
<evidence type="ECO:0000313" key="3">
    <source>
        <dbReference type="Proteomes" id="UP000617426"/>
    </source>
</evidence>
<gene>
    <name evidence="2" type="ORF">HD592_002105</name>
</gene>
<dbReference type="RefSeq" id="WP_184453970.1">
    <property type="nucleotide sequence ID" value="NZ_JACHMK010000001.1"/>
</dbReference>
<feature type="transmembrane region" description="Helical" evidence="1">
    <location>
        <begin position="50"/>
        <end position="67"/>
    </location>
</feature>
<keyword evidence="1" id="KW-0472">Membrane</keyword>
<dbReference type="Proteomes" id="UP000617426">
    <property type="component" value="Unassembled WGS sequence"/>
</dbReference>
<feature type="transmembrane region" description="Helical" evidence="1">
    <location>
        <begin position="21"/>
        <end position="38"/>
    </location>
</feature>
<dbReference type="EMBL" id="JACHMK010000001">
    <property type="protein sequence ID" value="MBB6335540.1"/>
    <property type="molecule type" value="Genomic_DNA"/>
</dbReference>
<dbReference type="AlphaFoldDB" id="A0A923IYT9"/>
<evidence type="ECO:0000256" key="1">
    <source>
        <dbReference type="SAM" id="Phobius"/>
    </source>
</evidence>
<sequence length="175" mass="19373">MKQYEFKAVTAKSDAIMGLSYPAVFGSLVLAAHTGAFYSRPALASRTHALVSLALIFSAVAISWLIVKRIRKKLTKNYIVRIDGTRIEIREDGDALMNTEVTHCRLRDGSDRAAGSVRLDLRTADGRISFIARPREYRSAISLSSPNPFGTSTPFEVKNLLSLGREIEKTLSKKE</sequence>
<evidence type="ECO:0000313" key="2">
    <source>
        <dbReference type="EMBL" id="MBB6335540.1"/>
    </source>
</evidence>
<keyword evidence="1" id="KW-0812">Transmembrane</keyword>
<keyword evidence="3" id="KW-1185">Reference proteome</keyword>
<accession>A0A923IYT9</accession>
<protein>
    <submittedName>
        <fullName evidence="2">Uncharacterized protein</fullName>
    </submittedName>
</protein>
<reference evidence="2" key="1">
    <citation type="submission" date="2020-08" db="EMBL/GenBank/DDBJ databases">
        <title>Sequencing the genomes of 1000 actinobacteria strains.</title>
        <authorList>
            <person name="Klenk H.-P."/>
        </authorList>
    </citation>
    <scope>NUCLEOTIDE SEQUENCE</scope>
    <source>
        <strain evidence="2">DSM 10695</strain>
    </source>
</reference>
<name>A0A923IYT9_9ACTO</name>
<keyword evidence="1" id="KW-1133">Transmembrane helix</keyword>
<comment type="caution">
    <text evidence="2">The sequence shown here is derived from an EMBL/GenBank/DDBJ whole genome shotgun (WGS) entry which is preliminary data.</text>
</comment>
<proteinExistence type="predicted"/>